<proteinExistence type="inferred from homology"/>
<evidence type="ECO:0000256" key="4">
    <source>
        <dbReference type="ARBA" id="ARBA00005189"/>
    </source>
</evidence>
<name>A0A1W6YST3_9BORD</name>
<evidence type="ECO:0000313" key="19">
    <source>
        <dbReference type="EMBL" id="ARP84034.1"/>
    </source>
</evidence>
<keyword evidence="14" id="KW-0472">Membrane</keyword>
<reference evidence="19 20" key="1">
    <citation type="submission" date="2017-05" db="EMBL/GenBank/DDBJ databases">
        <title>Complete and WGS of Bordetella genogroups.</title>
        <authorList>
            <person name="Spilker T."/>
            <person name="LiPuma J."/>
        </authorList>
    </citation>
    <scope>NUCLEOTIDE SEQUENCE [LARGE SCALE GENOMIC DNA]</scope>
    <source>
        <strain evidence="19 20">AU19157</strain>
    </source>
</reference>
<comment type="pathway">
    <text evidence="4">Lipid metabolism.</text>
</comment>
<dbReference type="InterPro" id="IPR003763">
    <property type="entry name" value="CDP-diacylglyc_Pase"/>
</dbReference>
<evidence type="ECO:0000256" key="11">
    <source>
        <dbReference type="ARBA" id="ARBA00022801"/>
    </source>
</evidence>
<keyword evidence="10" id="KW-0812">Transmembrane</keyword>
<keyword evidence="11" id="KW-0378">Hydrolase</keyword>
<dbReference type="RefSeq" id="WP_086067356.1">
    <property type="nucleotide sequence ID" value="NZ_CP021108.1"/>
</dbReference>
<evidence type="ECO:0000256" key="17">
    <source>
        <dbReference type="ARBA" id="ARBA00032888"/>
    </source>
</evidence>
<evidence type="ECO:0000313" key="20">
    <source>
        <dbReference type="Proteomes" id="UP000194151"/>
    </source>
</evidence>
<evidence type="ECO:0000256" key="14">
    <source>
        <dbReference type="ARBA" id="ARBA00023136"/>
    </source>
</evidence>
<evidence type="ECO:0000256" key="13">
    <source>
        <dbReference type="ARBA" id="ARBA00023098"/>
    </source>
</evidence>
<dbReference type="KEGG" id="bgv:CAL12_26605"/>
<dbReference type="GO" id="GO:0046342">
    <property type="term" value="P:CDP-diacylglycerol catabolic process"/>
    <property type="evidence" value="ECO:0007669"/>
    <property type="project" value="UniProtKB-UniPathway"/>
</dbReference>
<evidence type="ECO:0000256" key="10">
    <source>
        <dbReference type="ARBA" id="ARBA00022692"/>
    </source>
</evidence>
<keyword evidence="15" id="KW-0594">Phospholipid biosynthesis</keyword>
<dbReference type="OrthoDB" id="481399at2"/>
<protein>
    <recommendedName>
        <fullName evidence="7">CDP-diacylglycerol pyrophosphatase</fullName>
        <ecNumber evidence="6">3.6.1.26</ecNumber>
    </recommendedName>
    <alternativeName>
        <fullName evidence="17">CDP-diacylglycerol phosphatidylhydrolase</fullName>
    </alternativeName>
    <alternativeName>
        <fullName evidence="18">CDP-diglyceride hydrolase</fullName>
    </alternativeName>
</protein>
<evidence type="ECO:0000256" key="15">
    <source>
        <dbReference type="ARBA" id="ARBA00023209"/>
    </source>
</evidence>
<dbReference type="GO" id="GO:0008715">
    <property type="term" value="F:CDP-diacylglycerol diphosphatase activity"/>
    <property type="evidence" value="ECO:0007669"/>
    <property type="project" value="UniProtKB-EC"/>
</dbReference>
<gene>
    <name evidence="19" type="ORF">CAL12_26605</name>
</gene>
<evidence type="ECO:0000256" key="12">
    <source>
        <dbReference type="ARBA" id="ARBA00022989"/>
    </source>
</evidence>
<keyword evidence="20" id="KW-1185">Reference proteome</keyword>
<dbReference type="AlphaFoldDB" id="A0A1W6YST3"/>
<accession>A0A1W6YST3</accession>
<keyword evidence="8" id="KW-1003">Cell membrane</keyword>
<dbReference type="STRING" id="1416806.CAL12_26605"/>
<comment type="pathway">
    <text evidence="3">Phospholipid metabolism; CDP-diacylglycerol degradation; phosphatidate from CDP-diacylglycerol: step 1/1.</text>
</comment>
<keyword evidence="12" id="KW-1133">Transmembrane helix</keyword>
<evidence type="ECO:0000256" key="3">
    <source>
        <dbReference type="ARBA" id="ARBA00004927"/>
    </source>
</evidence>
<evidence type="ECO:0000256" key="5">
    <source>
        <dbReference type="ARBA" id="ARBA00006435"/>
    </source>
</evidence>
<dbReference type="UniPathway" id="UPA00609">
    <property type="reaction ID" value="UER00664"/>
</dbReference>
<dbReference type="GO" id="GO:0008654">
    <property type="term" value="P:phospholipid biosynthetic process"/>
    <property type="evidence" value="ECO:0007669"/>
    <property type="project" value="UniProtKB-KW"/>
</dbReference>
<dbReference type="EC" id="3.6.1.26" evidence="6"/>
<organism evidence="19 20">
    <name type="scientific">Bordetella genomosp. 8</name>
    <dbReference type="NCBI Taxonomy" id="1416806"/>
    <lineage>
        <taxon>Bacteria</taxon>
        <taxon>Pseudomonadati</taxon>
        <taxon>Pseudomonadota</taxon>
        <taxon>Betaproteobacteria</taxon>
        <taxon>Burkholderiales</taxon>
        <taxon>Alcaligenaceae</taxon>
        <taxon>Bordetella</taxon>
    </lineage>
</organism>
<comment type="catalytic activity">
    <reaction evidence="1">
        <text>a CDP-1,2-diacyl-sn-glycerol + H2O = a 1,2-diacyl-sn-glycero-3-phosphate + CMP + 2 H(+)</text>
        <dbReference type="Rhea" id="RHEA:15221"/>
        <dbReference type="ChEBI" id="CHEBI:15377"/>
        <dbReference type="ChEBI" id="CHEBI:15378"/>
        <dbReference type="ChEBI" id="CHEBI:58332"/>
        <dbReference type="ChEBI" id="CHEBI:58608"/>
        <dbReference type="ChEBI" id="CHEBI:60377"/>
        <dbReference type="EC" id="3.6.1.26"/>
    </reaction>
</comment>
<dbReference type="GO" id="GO:0005886">
    <property type="term" value="C:plasma membrane"/>
    <property type="evidence" value="ECO:0007669"/>
    <property type="project" value="UniProtKB-SubCell"/>
</dbReference>
<keyword evidence="9" id="KW-0444">Lipid biosynthesis</keyword>
<evidence type="ECO:0000256" key="7">
    <source>
        <dbReference type="ARBA" id="ARBA00019608"/>
    </source>
</evidence>
<dbReference type="Gene3D" id="3.30.428.30">
    <property type="entry name" value="HIT family - CDH-like"/>
    <property type="match status" value="1"/>
</dbReference>
<dbReference type="Proteomes" id="UP000194151">
    <property type="component" value="Chromosome"/>
</dbReference>
<dbReference type="Pfam" id="PF02611">
    <property type="entry name" value="CDH"/>
    <property type="match status" value="1"/>
</dbReference>
<keyword evidence="13" id="KW-0443">Lipid metabolism</keyword>
<comment type="similarity">
    <text evidence="5">Belongs to the Cdh family.</text>
</comment>
<evidence type="ECO:0000256" key="8">
    <source>
        <dbReference type="ARBA" id="ARBA00022475"/>
    </source>
</evidence>
<dbReference type="EMBL" id="CP021108">
    <property type="protein sequence ID" value="ARP84034.1"/>
    <property type="molecule type" value="Genomic_DNA"/>
</dbReference>
<evidence type="ECO:0000256" key="2">
    <source>
        <dbReference type="ARBA" id="ARBA00004162"/>
    </source>
</evidence>
<dbReference type="SUPFAM" id="SSF54197">
    <property type="entry name" value="HIT-like"/>
    <property type="match status" value="1"/>
</dbReference>
<evidence type="ECO:0000256" key="6">
    <source>
        <dbReference type="ARBA" id="ARBA00012375"/>
    </source>
</evidence>
<comment type="subcellular location">
    <subcellularLocation>
        <location evidence="2">Cell membrane</location>
        <topology evidence="2">Single-pass membrane protein</topology>
    </subcellularLocation>
</comment>
<evidence type="ECO:0000256" key="1">
    <source>
        <dbReference type="ARBA" id="ARBA00001007"/>
    </source>
</evidence>
<dbReference type="InterPro" id="IPR036265">
    <property type="entry name" value="HIT-like_sf"/>
</dbReference>
<sequence length="286" mass="31463">MRVRRWAVFLWMTVAAATRPGVAKELSVPDPLPGPGWTITERRGVLWKVVQGCVRAAQAGAMVPADEIGRPNACARVDLRAGYVVLKDNSPAKPYAFLLLPTDRITGVEDPRLWMTGTPNYWRAAYENRGYVEKVLGMPLERTQIGFAANSVFGRTQDQFHIHVTCIRPDVAAALAREVGILSDRRWNWLPPLAGKTYRYRGLLTDDATLARTDPVGLLARDVYPDGSMMPHTLFMAPVTLPDGKPGFVFLDGEADENARHGRPTPTGDRGASEELLDDRCAIAGA</sequence>
<evidence type="ECO:0000256" key="9">
    <source>
        <dbReference type="ARBA" id="ARBA00022516"/>
    </source>
</evidence>
<evidence type="ECO:0000256" key="18">
    <source>
        <dbReference type="ARBA" id="ARBA00032892"/>
    </source>
</evidence>
<keyword evidence="16" id="KW-1208">Phospholipid metabolism</keyword>
<evidence type="ECO:0000256" key="16">
    <source>
        <dbReference type="ARBA" id="ARBA00023264"/>
    </source>
</evidence>